<comment type="catalytic activity">
    <reaction evidence="10">
        <text>Couples ATP hydrolysis with the unwinding of duplex DNA by translocating in the 3'-5' direction.</text>
        <dbReference type="EC" id="5.6.2.4"/>
    </reaction>
</comment>
<evidence type="ECO:0000256" key="6">
    <source>
        <dbReference type="ARBA" id="ARBA00022840"/>
    </source>
</evidence>
<dbReference type="SMART" id="SM00343">
    <property type="entry name" value="ZnF_C2HC"/>
    <property type="match status" value="1"/>
</dbReference>
<evidence type="ECO:0000313" key="19">
    <source>
        <dbReference type="WBParaSite" id="TREG1_79270.1"/>
    </source>
</evidence>
<dbReference type="AlphaFoldDB" id="A0AA85KFC0"/>
<keyword evidence="6" id="KW-0067">ATP-binding</keyword>
<feature type="region of interest" description="Disordered" evidence="14">
    <location>
        <begin position="801"/>
        <end position="821"/>
    </location>
</feature>
<feature type="compositionally biased region" description="Low complexity" evidence="14">
    <location>
        <begin position="809"/>
        <end position="819"/>
    </location>
</feature>
<dbReference type="Pfam" id="PF00270">
    <property type="entry name" value="DEAD"/>
    <property type="match status" value="1"/>
</dbReference>
<proteinExistence type="inferred from homology"/>
<evidence type="ECO:0000256" key="8">
    <source>
        <dbReference type="ARBA" id="ARBA00023235"/>
    </source>
</evidence>
<comment type="subcellular location">
    <subcellularLocation>
        <location evidence="1">Nucleus</location>
    </subcellularLocation>
</comment>
<comment type="similarity">
    <text evidence="2">Belongs to the helicase family. RecQ subfamily.</text>
</comment>
<dbReference type="InterPro" id="IPR014001">
    <property type="entry name" value="Helicase_ATP-bd"/>
</dbReference>
<dbReference type="InterPro" id="IPR001878">
    <property type="entry name" value="Znf_CCHC"/>
</dbReference>
<dbReference type="GO" id="GO:0043138">
    <property type="term" value="F:3'-5' DNA helicase activity"/>
    <property type="evidence" value="ECO:0007669"/>
    <property type="project" value="UniProtKB-EC"/>
</dbReference>
<keyword evidence="13" id="KW-0862">Zinc</keyword>
<evidence type="ECO:0000259" key="16">
    <source>
        <dbReference type="PROSITE" id="PS51192"/>
    </source>
</evidence>
<evidence type="ECO:0000256" key="5">
    <source>
        <dbReference type="ARBA" id="ARBA00022806"/>
    </source>
</evidence>
<dbReference type="InterPro" id="IPR004589">
    <property type="entry name" value="DNA_helicase_ATP-dep_RecQ"/>
</dbReference>
<dbReference type="SMART" id="SM00490">
    <property type="entry name" value="HELICc"/>
    <property type="match status" value="1"/>
</dbReference>
<sequence length="1181" mass="133317">MESEENPWDIRPKTQDRATKRTAPLQVQLAKKLKLNFSKECLPQEKSPTKTTLPTNPFIDLEEKENVVNSLESNCFTYSAKRCLSTHSNTKPILKKMNSILPHHSSEVLISSTNLTNLTTPFEADTSIKANSVNSDNKACTFHEYVNYRSVTRSHIPKPISTKCGSLLSRPLVDGTSIPESDELVTSINTAHRDSSNITEVTSISKDFEISSANSTTVTDTNQTVPTEITLDTTIRKRISNSMKSNRVNLPTHNYVKINLKKKQFCKKGSSRQRALKRQVYLSKLKKKFKNNSYQKKNTCYTCGATGHWSNKCPMTIMQSKTSTTTNNSQYSQKYDVACKILSLNELDVRFCQPQLEDVFPADFLSISSPEMSNPSVSIDELSRSIKSCLKQLGFDSFRAGQELVILRTLLGVSTLSVMPTASGKSLCYQIPAMIYQQLYKTVALVISPLISLMQDQVLQHISGVQGAYLNSSLSADRKREILEEAQKGKYSFLILSPEAIVESDWLLQSGRLPPISFVCIDEAHCLADWSNHFRPSYLRVCNLLRRYMKVKCFLGLSATCTPNVIKNICNNLGIINPIRIIGDQINQGTLYQSGYVQPVITPLPSHLTISASMDARKDEALLKLLTNKPFSQLTGGVLIYCATREQTERLASFIRTALQDVVDKVGRKRMSWTTAAYHAGQTTNERSRIQKKFMNGQIRVLIATCAFGMGLNKADLQAVIHYSLTKSFENYIQEIGRVGRKQQSSYCHAFLPSSLMDDPSEANDIRRHIFVNHIDLVLLKRLLSLIFKDFRCVCRQTDDASQTNGHISSSSASSSSSSPWCQGHVHTVDLQAISEQVDIKPESLITILAYMELEPNNPIISILHSGYTIATVDCYGSQNEMAYTSQRCLAIAGSLSLWRQRSDDNTDCPRQLDINLPQLFNRWGWKPNVVKKELKNLEWDTTTSTTTNTDQLNKTYRTGVSVNFSQWNLWLWIHGTQVPITNERLDACLAYLNNRLQQTEKTALQSIEQLTLTLGTVVQPSIEDVYPIENNNNVDILLKDKSKPTLKESDLNENCKQRSLVVHELIKSHFSDTEPILSDEMLVMLKNCQSQYHWPPEITDSQVAQVQSTVRDFLRVHESSLDTNITGRVLANIFHGISTPQFPATTWSRCHRFWKAHMNIDWPSIKRIATQELLIHYTCT</sequence>
<evidence type="ECO:0000256" key="4">
    <source>
        <dbReference type="ARBA" id="ARBA00022801"/>
    </source>
</evidence>
<evidence type="ECO:0000256" key="7">
    <source>
        <dbReference type="ARBA" id="ARBA00023125"/>
    </source>
</evidence>
<dbReference type="WBParaSite" id="TREG1_79270.1">
    <property type="protein sequence ID" value="TREG1_79270.1"/>
    <property type="gene ID" value="TREG1_79270"/>
</dbReference>
<comment type="catalytic activity">
    <reaction evidence="12">
        <text>ATP + H2O = ADP + phosphate + H(+)</text>
        <dbReference type="Rhea" id="RHEA:13065"/>
        <dbReference type="ChEBI" id="CHEBI:15377"/>
        <dbReference type="ChEBI" id="CHEBI:15378"/>
        <dbReference type="ChEBI" id="CHEBI:30616"/>
        <dbReference type="ChEBI" id="CHEBI:43474"/>
        <dbReference type="ChEBI" id="CHEBI:456216"/>
    </reaction>
</comment>
<evidence type="ECO:0000313" key="20">
    <source>
        <dbReference type="WBParaSite" id="TREG1_79270.2"/>
    </source>
</evidence>
<keyword evidence="7" id="KW-0238">DNA-binding</keyword>
<reference evidence="19 20" key="2">
    <citation type="submission" date="2023-11" db="UniProtKB">
        <authorList>
            <consortium name="WormBaseParasite"/>
        </authorList>
    </citation>
    <scope>IDENTIFICATION</scope>
</reference>
<reference evidence="18" key="1">
    <citation type="submission" date="2022-06" db="EMBL/GenBank/DDBJ databases">
        <authorList>
            <person name="Berger JAMES D."/>
            <person name="Berger JAMES D."/>
        </authorList>
    </citation>
    <scope>NUCLEOTIDE SEQUENCE [LARGE SCALE GENOMIC DNA]</scope>
</reference>
<dbReference type="GO" id="GO:0008270">
    <property type="term" value="F:zinc ion binding"/>
    <property type="evidence" value="ECO:0007669"/>
    <property type="project" value="UniProtKB-KW"/>
</dbReference>
<evidence type="ECO:0000259" key="15">
    <source>
        <dbReference type="PROSITE" id="PS50158"/>
    </source>
</evidence>
<dbReference type="Pfam" id="PF00098">
    <property type="entry name" value="zf-CCHC"/>
    <property type="match status" value="1"/>
</dbReference>
<dbReference type="GO" id="GO:0016787">
    <property type="term" value="F:hydrolase activity"/>
    <property type="evidence" value="ECO:0007669"/>
    <property type="project" value="UniProtKB-KW"/>
</dbReference>
<keyword evidence="18" id="KW-1185">Reference proteome</keyword>
<evidence type="ECO:0000256" key="1">
    <source>
        <dbReference type="ARBA" id="ARBA00004123"/>
    </source>
</evidence>
<dbReference type="InterPro" id="IPR027417">
    <property type="entry name" value="P-loop_NTPase"/>
</dbReference>
<dbReference type="NCBIfam" id="TIGR00614">
    <property type="entry name" value="recQ_fam"/>
    <property type="match status" value="1"/>
</dbReference>
<dbReference type="Proteomes" id="UP000050795">
    <property type="component" value="Unassembled WGS sequence"/>
</dbReference>
<name>A0AA85KFC0_TRIRE</name>
<dbReference type="GO" id="GO:0005694">
    <property type="term" value="C:chromosome"/>
    <property type="evidence" value="ECO:0007669"/>
    <property type="project" value="TreeGrafter"/>
</dbReference>
<evidence type="ECO:0000256" key="10">
    <source>
        <dbReference type="ARBA" id="ARBA00034617"/>
    </source>
</evidence>
<dbReference type="GO" id="GO:0005634">
    <property type="term" value="C:nucleus"/>
    <property type="evidence" value="ECO:0007669"/>
    <property type="project" value="UniProtKB-SubCell"/>
</dbReference>
<feature type="domain" description="Helicase C-terminal" evidence="17">
    <location>
        <begin position="618"/>
        <end position="792"/>
    </location>
</feature>
<evidence type="ECO:0000256" key="2">
    <source>
        <dbReference type="ARBA" id="ARBA00005446"/>
    </source>
</evidence>
<dbReference type="EC" id="5.6.2.4" evidence="11"/>
<evidence type="ECO:0000256" key="11">
    <source>
        <dbReference type="ARBA" id="ARBA00034808"/>
    </source>
</evidence>
<keyword evidence="5" id="KW-0347">Helicase</keyword>
<dbReference type="Pfam" id="PF00271">
    <property type="entry name" value="Helicase_C"/>
    <property type="match status" value="1"/>
</dbReference>
<dbReference type="WBParaSite" id="TREG1_79270.2">
    <property type="protein sequence ID" value="TREG1_79270.2"/>
    <property type="gene ID" value="TREG1_79270"/>
</dbReference>
<evidence type="ECO:0000256" key="9">
    <source>
        <dbReference type="ARBA" id="ARBA00023242"/>
    </source>
</evidence>
<feature type="compositionally biased region" description="Basic and acidic residues" evidence="14">
    <location>
        <begin position="8"/>
        <end position="19"/>
    </location>
</feature>
<keyword evidence="13" id="KW-0863">Zinc-finger</keyword>
<dbReference type="GO" id="GO:0005524">
    <property type="term" value="F:ATP binding"/>
    <property type="evidence" value="ECO:0007669"/>
    <property type="project" value="UniProtKB-KW"/>
</dbReference>
<feature type="region of interest" description="Disordered" evidence="14">
    <location>
        <begin position="1"/>
        <end position="24"/>
    </location>
</feature>
<evidence type="ECO:0000256" key="3">
    <source>
        <dbReference type="ARBA" id="ARBA00022741"/>
    </source>
</evidence>
<feature type="domain" description="Helicase ATP-binding" evidence="16">
    <location>
        <begin position="406"/>
        <end position="579"/>
    </location>
</feature>
<dbReference type="SUPFAM" id="SSF57756">
    <property type="entry name" value="Retrovirus zinc finger-like domains"/>
    <property type="match status" value="1"/>
</dbReference>
<evidence type="ECO:0000313" key="18">
    <source>
        <dbReference type="Proteomes" id="UP000050795"/>
    </source>
</evidence>
<evidence type="ECO:0000256" key="12">
    <source>
        <dbReference type="ARBA" id="ARBA00049360"/>
    </source>
</evidence>
<dbReference type="InterPro" id="IPR001650">
    <property type="entry name" value="Helicase_C-like"/>
</dbReference>
<dbReference type="Gene3D" id="3.40.50.300">
    <property type="entry name" value="P-loop containing nucleotide triphosphate hydrolases"/>
    <property type="match status" value="2"/>
</dbReference>
<evidence type="ECO:0000259" key="17">
    <source>
        <dbReference type="PROSITE" id="PS51194"/>
    </source>
</evidence>
<protein>
    <recommendedName>
        <fullName evidence="11">DNA 3'-5' helicase</fullName>
        <ecNumber evidence="11">5.6.2.4</ecNumber>
    </recommendedName>
</protein>
<keyword evidence="4" id="KW-0378">Hydrolase</keyword>
<dbReference type="PROSITE" id="PS51192">
    <property type="entry name" value="HELICASE_ATP_BIND_1"/>
    <property type="match status" value="1"/>
</dbReference>
<evidence type="ECO:0000256" key="14">
    <source>
        <dbReference type="SAM" id="MobiDB-lite"/>
    </source>
</evidence>
<dbReference type="PROSITE" id="PS50158">
    <property type="entry name" value="ZF_CCHC"/>
    <property type="match status" value="1"/>
</dbReference>
<dbReference type="GO" id="GO:0005737">
    <property type="term" value="C:cytoplasm"/>
    <property type="evidence" value="ECO:0007669"/>
    <property type="project" value="TreeGrafter"/>
</dbReference>
<dbReference type="FunFam" id="3.40.50.300:FF:000772">
    <property type="entry name" value="ATP-dependent DNA helicase Q4"/>
    <property type="match status" value="1"/>
</dbReference>
<dbReference type="InterPro" id="IPR011545">
    <property type="entry name" value="DEAD/DEAH_box_helicase_dom"/>
</dbReference>
<feature type="domain" description="CCHC-type" evidence="15">
    <location>
        <begin position="300"/>
        <end position="314"/>
    </location>
</feature>
<dbReference type="PANTHER" id="PTHR13710:SF108">
    <property type="entry name" value="ATP-DEPENDENT DNA HELICASE Q4"/>
    <property type="match status" value="1"/>
</dbReference>
<dbReference type="PROSITE" id="PS51194">
    <property type="entry name" value="HELICASE_CTER"/>
    <property type="match status" value="1"/>
</dbReference>
<evidence type="ECO:0000256" key="13">
    <source>
        <dbReference type="PROSITE-ProRule" id="PRU00047"/>
    </source>
</evidence>
<keyword evidence="13" id="KW-0479">Metal-binding</keyword>
<dbReference type="GO" id="GO:0000724">
    <property type="term" value="P:double-strand break repair via homologous recombination"/>
    <property type="evidence" value="ECO:0007669"/>
    <property type="project" value="TreeGrafter"/>
</dbReference>
<dbReference type="InterPro" id="IPR036875">
    <property type="entry name" value="Znf_CCHC_sf"/>
</dbReference>
<dbReference type="GO" id="GO:0003677">
    <property type="term" value="F:DNA binding"/>
    <property type="evidence" value="ECO:0007669"/>
    <property type="project" value="UniProtKB-KW"/>
</dbReference>
<dbReference type="SUPFAM" id="SSF52540">
    <property type="entry name" value="P-loop containing nucleoside triphosphate hydrolases"/>
    <property type="match status" value="1"/>
</dbReference>
<keyword evidence="8" id="KW-0413">Isomerase</keyword>
<accession>A0AA85KFC0</accession>
<dbReference type="SMART" id="SM00487">
    <property type="entry name" value="DEXDc"/>
    <property type="match status" value="1"/>
</dbReference>
<keyword evidence="3" id="KW-0547">Nucleotide-binding</keyword>
<keyword evidence="9" id="KW-0539">Nucleus</keyword>
<organism evidence="18 20">
    <name type="scientific">Trichobilharzia regenti</name>
    <name type="common">Nasal bird schistosome</name>
    <dbReference type="NCBI Taxonomy" id="157069"/>
    <lineage>
        <taxon>Eukaryota</taxon>
        <taxon>Metazoa</taxon>
        <taxon>Spiralia</taxon>
        <taxon>Lophotrochozoa</taxon>
        <taxon>Platyhelminthes</taxon>
        <taxon>Trematoda</taxon>
        <taxon>Digenea</taxon>
        <taxon>Strigeidida</taxon>
        <taxon>Schistosomatoidea</taxon>
        <taxon>Schistosomatidae</taxon>
        <taxon>Trichobilharzia</taxon>
    </lineage>
</organism>
<dbReference type="PANTHER" id="PTHR13710">
    <property type="entry name" value="DNA HELICASE RECQ FAMILY MEMBER"/>
    <property type="match status" value="1"/>
</dbReference>
<dbReference type="GO" id="GO:0009378">
    <property type="term" value="F:four-way junction helicase activity"/>
    <property type="evidence" value="ECO:0007669"/>
    <property type="project" value="TreeGrafter"/>
</dbReference>
<dbReference type="Gene3D" id="4.10.60.10">
    <property type="entry name" value="Zinc finger, CCHC-type"/>
    <property type="match status" value="1"/>
</dbReference>